<dbReference type="RefSeq" id="WP_343840092.1">
    <property type="nucleotide sequence ID" value="NZ_BAAADO010000003.1"/>
</dbReference>
<dbReference type="Pfam" id="PF00893">
    <property type="entry name" value="Multi_Drug_Res"/>
    <property type="match status" value="1"/>
</dbReference>
<keyword evidence="10" id="KW-1185">Reference proteome</keyword>
<gene>
    <name evidence="9" type="ORF">GCM10008986_19040</name>
</gene>
<keyword evidence="2" id="KW-0813">Transport</keyword>
<keyword evidence="3" id="KW-1003">Cell membrane</keyword>
<name>A0ABN1B9A3_9BACI</name>
<dbReference type="Proteomes" id="UP001500880">
    <property type="component" value="Unassembled WGS sequence"/>
</dbReference>
<keyword evidence="5 8" id="KW-1133">Transmembrane helix</keyword>
<evidence type="ECO:0000313" key="10">
    <source>
        <dbReference type="Proteomes" id="UP001500880"/>
    </source>
</evidence>
<dbReference type="EMBL" id="BAAADO010000003">
    <property type="protein sequence ID" value="GAA0492831.1"/>
    <property type="molecule type" value="Genomic_DNA"/>
</dbReference>
<dbReference type="SUPFAM" id="SSF103481">
    <property type="entry name" value="Multidrug resistance efflux transporter EmrE"/>
    <property type="match status" value="1"/>
</dbReference>
<reference evidence="9 10" key="1">
    <citation type="journal article" date="2019" name="Int. J. Syst. Evol. Microbiol.">
        <title>The Global Catalogue of Microorganisms (GCM) 10K type strain sequencing project: providing services to taxonomists for standard genome sequencing and annotation.</title>
        <authorList>
            <consortium name="The Broad Institute Genomics Platform"/>
            <consortium name="The Broad Institute Genome Sequencing Center for Infectious Disease"/>
            <person name="Wu L."/>
            <person name="Ma J."/>
        </authorList>
    </citation>
    <scope>NUCLEOTIDE SEQUENCE [LARGE SCALE GENOMIC DNA]</scope>
    <source>
        <strain evidence="9 10">JCM 12389</strain>
    </source>
</reference>
<proteinExistence type="inferred from homology"/>
<dbReference type="PANTHER" id="PTHR30561:SF0">
    <property type="entry name" value="GUANIDINIUM EXPORTER"/>
    <property type="match status" value="1"/>
</dbReference>
<dbReference type="Gene3D" id="1.10.3730.20">
    <property type="match status" value="1"/>
</dbReference>
<organism evidence="9 10">
    <name type="scientific">Salinibacillus aidingensis</name>
    <dbReference type="NCBI Taxonomy" id="237684"/>
    <lineage>
        <taxon>Bacteria</taxon>
        <taxon>Bacillati</taxon>
        <taxon>Bacillota</taxon>
        <taxon>Bacilli</taxon>
        <taxon>Bacillales</taxon>
        <taxon>Bacillaceae</taxon>
        <taxon>Salinibacillus</taxon>
    </lineage>
</organism>
<evidence type="ECO:0000256" key="6">
    <source>
        <dbReference type="ARBA" id="ARBA00023136"/>
    </source>
</evidence>
<comment type="similarity">
    <text evidence="7">Belongs to the drug/metabolite transporter (DMT) superfamily. Small multidrug resistance (SMR) (TC 2.A.7.1) family.</text>
</comment>
<dbReference type="InterPro" id="IPR000390">
    <property type="entry name" value="Small_drug/metabolite_transptr"/>
</dbReference>
<evidence type="ECO:0000313" key="9">
    <source>
        <dbReference type="EMBL" id="GAA0492831.1"/>
    </source>
</evidence>
<comment type="caution">
    <text evidence="9">The sequence shown here is derived from an EMBL/GenBank/DDBJ whole genome shotgun (WGS) entry which is preliminary data.</text>
</comment>
<dbReference type="InterPro" id="IPR037185">
    <property type="entry name" value="EmrE-like"/>
</dbReference>
<keyword evidence="4 7" id="KW-0812">Transmembrane</keyword>
<dbReference type="PANTHER" id="PTHR30561">
    <property type="entry name" value="SMR FAMILY PROTON-DEPENDENT DRUG EFFLUX TRANSPORTER SUGE"/>
    <property type="match status" value="1"/>
</dbReference>
<evidence type="ECO:0000256" key="2">
    <source>
        <dbReference type="ARBA" id="ARBA00022448"/>
    </source>
</evidence>
<evidence type="ECO:0000256" key="8">
    <source>
        <dbReference type="SAM" id="Phobius"/>
    </source>
</evidence>
<keyword evidence="6 8" id="KW-0472">Membrane</keyword>
<evidence type="ECO:0000256" key="5">
    <source>
        <dbReference type="ARBA" id="ARBA00022989"/>
    </source>
</evidence>
<evidence type="ECO:0000256" key="4">
    <source>
        <dbReference type="ARBA" id="ARBA00022692"/>
    </source>
</evidence>
<evidence type="ECO:0000256" key="7">
    <source>
        <dbReference type="RuleBase" id="RU003942"/>
    </source>
</evidence>
<feature type="transmembrane region" description="Helical" evidence="8">
    <location>
        <begin position="30"/>
        <end position="48"/>
    </location>
</feature>
<protein>
    <submittedName>
        <fullName evidence="9">Multidrug efflux SMR transporter</fullName>
    </submittedName>
</protein>
<evidence type="ECO:0000256" key="3">
    <source>
        <dbReference type="ARBA" id="ARBA00022475"/>
    </source>
</evidence>
<feature type="transmembrane region" description="Helical" evidence="8">
    <location>
        <begin position="55"/>
        <end position="77"/>
    </location>
</feature>
<sequence>MAWLAIIIAGICEVIGVLNLKRLAMKKWDALVILIVTFGLSLTLLGFAMRTLSMATVYGVWTGIGTVGSTVMGMLIYGEPREWKRILFITMILSSAVGLKLIS</sequence>
<accession>A0ABN1B9A3</accession>
<comment type="subcellular location">
    <subcellularLocation>
        <location evidence="1 7">Cell membrane</location>
        <topology evidence="1 7">Multi-pass membrane protein</topology>
    </subcellularLocation>
</comment>
<evidence type="ECO:0000256" key="1">
    <source>
        <dbReference type="ARBA" id="ARBA00004651"/>
    </source>
</evidence>
<dbReference type="InterPro" id="IPR045324">
    <property type="entry name" value="Small_multidrug_res"/>
</dbReference>